<dbReference type="SUPFAM" id="SSF52540">
    <property type="entry name" value="P-loop containing nucleoside triphosphate hydrolases"/>
    <property type="match status" value="1"/>
</dbReference>
<dbReference type="SMART" id="SM00487">
    <property type="entry name" value="DEXDc"/>
    <property type="match status" value="1"/>
</dbReference>
<feature type="domain" description="AAA+ ATPase" evidence="7">
    <location>
        <begin position="190"/>
        <end position="393"/>
    </location>
</feature>
<keyword evidence="2" id="KW-0547">Nucleotide-binding</keyword>
<protein>
    <submittedName>
        <fullName evidence="9">IGHMBP2 family helicase</fullName>
        <ecNumber evidence="9">3.6.4.12</ecNumber>
    </submittedName>
</protein>
<dbReference type="InterPro" id="IPR027417">
    <property type="entry name" value="P-loop_NTPase"/>
</dbReference>
<dbReference type="EMBL" id="JAACYA010000001">
    <property type="protein sequence ID" value="MBK3331965.1"/>
    <property type="molecule type" value="Genomic_DNA"/>
</dbReference>
<comment type="similarity">
    <text evidence="1">Belongs to the DNA2/NAM7 helicase family.</text>
</comment>
<dbReference type="InterPro" id="IPR050534">
    <property type="entry name" value="Coronavir_polyprotein_1ab"/>
</dbReference>
<feature type="domain" description="Helicase ATP-binding" evidence="8">
    <location>
        <begin position="172"/>
        <end position="462"/>
    </location>
</feature>
<keyword evidence="5" id="KW-0067">ATP-binding</keyword>
<sequence length="661" mass="76284">MKLKFKDRYEYSLYWERYVNLEREAEKQFHLSEITSLSGKERQKKGRAVLGLKAVFIGTIVGDFLVYRFYRDDMPDHQINVGDVVLVSRKHPLRDGIEGTVFEKGKNFITVVFSQRLPQGKKWRIDLFVNDITFKRMLSSLEFFEKGYSLFDEKVVLGRKKPHFCEEEVEIENKKLNQFQREAVKRAVCSKELFLIHGPPGTGKTTTLIEVIIQHIKKGYRILATADSNTAVDNIVEGLIKRGVNVVRIGHPARLKKELLDVSIDAKAEAHPQYAKIREIENKIRKLRSYQENYRKPTPQLRRGLSYDEILKYAKAGKKVRGHRLETLKSMAEWIRLQKEVQKLIKQKRNIEEEILDDIIQNADVVCATNSGAGSEFLMEDIFDVIFIDEASQSTEPSCLIPLIKGKKVVLAGDHKQLPPTVLHPDAKPLSFTMFERFIKLYPENSYMLKIQYRMNDLIKQFPSEEFYNGQLISAEEVKDRKLSDITGEKGYDPITDDTPVVFIDTEGKLLEKQKKGSRSRYNPEEAKIVEHIVEELIKIGVKKEDIGIITPYKDHEEYLKKIIQDVEVKTVDGFQGREKEVIIISLVRSNPDEEIGFLDDLRRLNVALTRAKRKLIVVGDAKTLSSNETYKKFIQFVSQKGEVIKAQELLKVDTERSISS</sequence>
<dbReference type="NCBIfam" id="TIGR00376">
    <property type="entry name" value="IGHMBP2 family helicase"/>
    <property type="match status" value="1"/>
</dbReference>
<keyword evidence="6" id="KW-0812">Transmembrane</keyword>
<evidence type="ECO:0000313" key="10">
    <source>
        <dbReference type="Proteomes" id="UP000772812"/>
    </source>
</evidence>
<reference evidence="9 10" key="1">
    <citation type="journal article" date="2021" name="Syst. Appl. Microbiol.">
        <title>Persephonella atlantica sp. nov.: How to adapt to physico-chemical gradients in high temperature hydrothermal habitats.</title>
        <authorList>
            <person name="Francois D.X."/>
            <person name="Godfroy A."/>
            <person name="Mathien C."/>
            <person name="Aube J."/>
            <person name="Cathalot C."/>
            <person name="Lesongeur F."/>
            <person name="L'Haridon S."/>
            <person name="Philippon X."/>
            <person name="Roussel E.G."/>
        </authorList>
    </citation>
    <scope>NUCLEOTIDE SEQUENCE [LARGE SCALE GENOMIC DNA]</scope>
    <source>
        <strain evidence="9 10">MO1340</strain>
    </source>
</reference>
<proteinExistence type="inferred from homology"/>
<dbReference type="InterPro" id="IPR047187">
    <property type="entry name" value="SF1_C_Upf1"/>
</dbReference>
<dbReference type="Gene3D" id="3.40.50.300">
    <property type="entry name" value="P-loop containing nucleotide triphosphate hydrolases"/>
    <property type="match status" value="2"/>
</dbReference>
<keyword evidence="10" id="KW-1185">Reference proteome</keyword>
<keyword evidence="4 9" id="KW-0347">Helicase</keyword>
<comment type="caution">
    <text evidence="9">The sequence shown here is derived from an EMBL/GenBank/DDBJ whole genome shotgun (WGS) entry which is preliminary data.</text>
</comment>
<keyword evidence="6" id="KW-1133">Transmembrane helix</keyword>
<accession>A0ABS1GGH1</accession>
<dbReference type="PANTHER" id="PTHR43788:SF8">
    <property type="entry name" value="DNA-BINDING PROTEIN SMUBP-2"/>
    <property type="match status" value="1"/>
</dbReference>
<dbReference type="InterPro" id="IPR004483">
    <property type="entry name" value="SMUBP-2/Hcs1-like"/>
</dbReference>
<dbReference type="InterPro" id="IPR003593">
    <property type="entry name" value="AAA+_ATPase"/>
</dbReference>
<evidence type="ECO:0000256" key="5">
    <source>
        <dbReference type="ARBA" id="ARBA00022840"/>
    </source>
</evidence>
<evidence type="ECO:0000256" key="2">
    <source>
        <dbReference type="ARBA" id="ARBA00022741"/>
    </source>
</evidence>
<evidence type="ECO:0000313" key="9">
    <source>
        <dbReference type="EMBL" id="MBK3331965.1"/>
    </source>
</evidence>
<dbReference type="EC" id="3.6.4.12" evidence="9"/>
<dbReference type="Pfam" id="PF13087">
    <property type="entry name" value="AAA_12"/>
    <property type="match status" value="1"/>
</dbReference>
<evidence type="ECO:0000256" key="6">
    <source>
        <dbReference type="SAM" id="Phobius"/>
    </source>
</evidence>
<feature type="transmembrane region" description="Helical" evidence="6">
    <location>
        <begin position="50"/>
        <end position="70"/>
    </location>
</feature>
<dbReference type="GO" id="GO:0003678">
    <property type="term" value="F:DNA helicase activity"/>
    <property type="evidence" value="ECO:0007669"/>
    <property type="project" value="UniProtKB-EC"/>
</dbReference>
<keyword evidence="6" id="KW-0472">Membrane</keyword>
<evidence type="ECO:0000259" key="7">
    <source>
        <dbReference type="SMART" id="SM00382"/>
    </source>
</evidence>
<organism evidence="9 10">
    <name type="scientific">Persephonella atlantica</name>
    <dbReference type="NCBI Taxonomy" id="2699429"/>
    <lineage>
        <taxon>Bacteria</taxon>
        <taxon>Pseudomonadati</taxon>
        <taxon>Aquificota</taxon>
        <taxon>Aquificia</taxon>
        <taxon>Aquificales</taxon>
        <taxon>Hydrogenothermaceae</taxon>
        <taxon>Persephonella</taxon>
    </lineage>
</organism>
<dbReference type="Pfam" id="PF13086">
    <property type="entry name" value="AAA_11"/>
    <property type="match status" value="1"/>
</dbReference>
<dbReference type="InterPro" id="IPR041679">
    <property type="entry name" value="DNA2/NAM7-like_C"/>
</dbReference>
<dbReference type="GO" id="GO:0016787">
    <property type="term" value="F:hydrolase activity"/>
    <property type="evidence" value="ECO:0007669"/>
    <property type="project" value="UniProtKB-KW"/>
</dbReference>
<dbReference type="CDD" id="cd18808">
    <property type="entry name" value="SF1_C_Upf1"/>
    <property type="match status" value="1"/>
</dbReference>
<dbReference type="RefSeq" id="WP_200673361.1">
    <property type="nucleotide sequence ID" value="NZ_JAACYA010000001.1"/>
</dbReference>
<gene>
    <name evidence="9" type="ORF">GWK41_02645</name>
</gene>
<dbReference type="InterPro" id="IPR014001">
    <property type="entry name" value="Helicase_ATP-bd"/>
</dbReference>
<evidence type="ECO:0000256" key="1">
    <source>
        <dbReference type="ARBA" id="ARBA00007913"/>
    </source>
</evidence>
<evidence type="ECO:0000259" key="8">
    <source>
        <dbReference type="SMART" id="SM00487"/>
    </source>
</evidence>
<dbReference type="Gene3D" id="2.40.30.270">
    <property type="match status" value="1"/>
</dbReference>
<name>A0ABS1GGH1_9AQUI</name>
<evidence type="ECO:0000256" key="4">
    <source>
        <dbReference type="ARBA" id="ARBA00022806"/>
    </source>
</evidence>
<dbReference type="PANTHER" id="PTHR43788">
    <property type="entry name" value="DNA2/NAM7 HELICASE FAMILY MEMBER"/>
    <property type="match status" value="1"/>
</dbReference>
<dbReference type="SMART" id="SM00382">
    <property type="entry name" value="AAA"/>
    <property type="match status" value="1"/>
</dbReference>
<dbReference type="InterPro" id="IPR041677">
    <property type="entry name" value="DNA2/NAM7_AAA_11"/>
</dbReference>
<keyword evidence="3 9" id="KW-0378">Hydrolase</keyword>
<dbReference type="Proteomes" id="UP000772812">
    <property type="component" value="Unassembled WGS sequence"/>
</dbReference>
<evidence type="ECO:0000256" key="3">
    <source>
        <dbReference type="ARBA" id="ARBA00022801"/>
    </source>
</evidence>